<feature type="transmembrane region" description="Helical" evidence="6">
    <location>
        <begin position="70"/>
        <end position="89"/>
    </location>
</feature>
<reference evidence="8" key="1">
    <citation type="journal article" date="2019" name="Int. J. Syst. Evol. Microbiol.">
        <title>The Global Catalogue of Microorganisms (GCM) 10K type strain sequencing project: providing services to taxonomists for standard genome sequencing and annotation.</title>
        <authorList>
            <consortium name="The Broad Institute Genomics Platform"/>
            <consortium name="The Broad Institute Genome Sequencing Center for Infectious Disease"/>
            <person name="Wu L."/>
            <person name="Ma J."/>
        </authorList>
    </citation>
    <scope>NUCLEOTIDE SEQUENCE [LARGE SCALE GENOMIC DNA]</scope>
    <source>
        <strain evidence="8">KCTC 42587</strain>
    </source>
</reference>
<gene>
    <name evidence="7" type="ORF">ACFSQP_05155</name>
</gene>
<dbReference type="PANTHER" id="PTHR43461:SF1">
    <property type="entry name" value="TRANSMEMBRANE PROTEIN 256"/>
    <property type="match status" value="1"/>
</dbReference>
<keyword evidence="4 6" id="KW-1133">Transmembrane helix</keyword>
<dbReference type="Proteomes" id="UP001597472">
    <property type="component" value="Unassembled WGS sequence"/>
</dbReference>
<dbReference type="Pfam" id="PF04241">
    <property type="entry name" value="DUF423"/>
    <property type="match status" value="1"/>
</dbReference>
<proteinExistence type="inferred from homology"/>
<keyword evidence="3 6" id="KW-0812">Transmembrane</keyword>
<evidence type="ECO:0000256" key="5">
    <source>
        <dbReference type="ARBA" id="ARBA00023136"/>
    </source>
</evidence>
<protein>
    <submittedName>
        <fullName evidence="7">DUF423 domain-containing protein</fullName>
    </submittedName>
</protein>
<evidence type="ECO:0000256" key="4">
    <source>
        <dbReference type="ARBA" id="ARBA00022989"/>
    </source>
</evidence>
<dbReference type="EMBL" id="JBHULS010000002">
    <property type="protein sequence ID" value="MFD2551197.1"/>
    <property type="molecule type" value="Genomic_DNA"/>
</dbReference>
<feature type="transmembrane region" description="Helical" evidence="6">
    <location>
        <begin position="47"/>
        <end position="63"/>
    </location>
</feature>
<feature type="transmembrane region" description="Helical" evidence="6">
    <location>
        <begin position="101"/>
        <end position="124"/>
    </location>
</feature>
<keyword evidence="8" id="KW-1185">Reference proteome</keyword>
<comment type="subcellular location">
    <subcellularLocation>
        <location evidence="1">Membrane</location>
        <topology evidence="1">Multi-pass membrane protein</topology>
    </subcellularLocation>
</comment>
<accession>A0ABW5KQQ9</accession>
<comment type="similarity">
    <text evidence="2">Belongs to the UPF0382 family.</text>
</comment>
<dbReference type="PANTHER" id="PTHR43461">
    <property type="entry name" value="TRANSMEMBRANE PROTEIN 256"/>
    <property type="match status" value="1"/>
</dbReference>
<evidence type="ECO:0000256" key="2">
    <source>
        <dbReference type="ARBA" id="ARBA00009694"/>
    </source>
</evidence>
<name>A0ABW5KQQ9_9FLAO</name>
<evidence type="ECO:0000256" key="6">
    <source>
        <dbReference type="SAM" id="Phobius"/>
    </source>
</evidence>
<dbReference type="InterPro" id="IPR006696">
    <property type="entry name" value="DUF423"/>
</dbReference>
<dbReference type="RefSeq" id="WP_376892331.1">
    <property type="nucleotide sequence ID" value="NZ_JBHULS010000002.1"/>
</dbReference>
<evidence type="ECO:0000313" key="8">
    <source>
        <dbReference type="Proteomes" id="UP001597472"/>
    </source>
</evidence>
<sequence length="136" mass="14840">MDRKMLSLGAFLGVTSVILGAFGAHGLKELVLNEQLVSFETGVRYQMYHALFLLVLGSTKIVSDKTKQAIFYLVLFGVLFFSGSIYGLATNNLTAFNFKTVAFITPVGGLLLIISWALLLVNFLKNKTDISKNLGA</sequence>
<keyword evidence="5 6" id="KW-0472">Membrane</keyword>
<evidence type="ECO:0000313" key="7">
    <source>
        <dbReference type="EMBL" id="MFD2551197.1"/>
    </source>
</evidence>
<comment type="caution">
    <text evidence="7">The sequence shown here is derived from an EMBL/GenBank/DDBJ whole genome shotgun (WGS) entry which is preliminary data.</text>
</comment>
<evidence type="ECO:0000256" key="1">
    <source>
        <dbReference type="ARBA" id="ARBA00004141"/>
    </source>
</evidence>
<organism evidence="7 8">
    <name type="scientific">Bizionia sediminis</name>
    <dbReference type="NCBI Taxonomy" id="1737064"/>
    <lineage>
        <taxon>Bacteria</taxon>
        <taxon>Pseudomonadati</taxon>
        <taxon>Bacteroidota</taxon>
        <taxon>Flavobacteriia</taxon>
        <taxon>Flavobacteriales</taxon>
        <taxon>Flavobacteriaceae</taxon>
        <taxon>Bizionia</taxon>
    </lineage>
</organism>
<evidence type="ECO:0000256" key="3">
    <source>
        <dbReference type="ARBA" id="ARBA00022692"/>
    </source>
</evidence>